<evidence type="ECO:0000313" key="2">
    <source>
        <dbReference type="EMBL" id="KAK9892741.1"/>
    </source>
</evidence>
<dbReference type="Proteomes" id="UP001431783">
    <property type="component" value="Unassembled WGS sequence"/>
</dbReference>
<dbReference type="SMART" id="SM00700">
    <property type="entry name" value="JHBP"/>
    <property type="match status" value="1"/>
</dbReference>
<keyword evidence="3" id="KW-1185">Reference proteome</keyword>
<gene>
    <name evidence="2" type="ORF">WA026_021933</name>
</gene>
<sequence>MKSLYIVLSALLGFACGSALKLPNLGRPCYPSDIDCCGNKLKTLGGLLLKGLNNPLITRLDVSFDYGCCNMEVIAQDISIVDFADVFLKQFEINLEQGTAELDVEAKQLNISTTYDITGKCVDLPVSAGGGTILQLKNTQLKLIVEFAIRRGRLLIVSVKIQPIIAGIDFVLRNPTNDKLQKLLNRSPLDKVQSIFQPVFQKLICNVENILLQLLEQNLNGLNIALLLLL</sequence>
<proteinExistence type="predicted"/>
<dbReference type="PROSITE" id="PS51257">
    <property type="entry name" value="PROKAR_LIPOPROTEIN"/>
    <property type="match status" value="1"/>
</dbReference>
<accession>A0AAW1VII5</accession>
<dbReference type="Pfam" id="PF06585">
    <property type="entry name" value="JHBP"/>
    <property type="match status" value="1"/>
</dbReference>
<keyword evidence="1" id="KW-0732">Signal</keyword>
<comment type="caution">
    <text evidence="2">The sequence shown here is derived from an EMBL/GenBank/DDBJ whole genome shotgun (WGS) entry which is preliminary data.</text>
</comment>
<feature type="chain" id="PRO_5044025018" description="Lipid-binding serum glycoprotein N-terminal domain-containing protein" evidence="1">
    <location>
        <begin position="20"/>
        <end position="230"/>
    </location>
</feature>
<evidence type="ECO:0000313" key="3">
    <source>
        <dbReference type="Proteomes" id="UP001431783"/>
    </source>
</evidence>
<reference evidence="2 3" key="1">
    <citation type="submission" date="2023-03" db="EMBL/GenBank/DDBJ databases">
        <title>Genome insight into feeding habits of ladybird beetles.</title>
        <authorList>
            <person name="Li H.-S."/>
            <person name="Huang Y.-H."/>
            <person name="Pang H."/>
        </authorList>
    </citation>
    <scope>NUCLEOTIDE SEQUENCE [LARGE SCALE GENOMIC DNA]</scope>
    <source>
        <strain evidence="2">SYSU_2023b</strain>
        <tissue evidence="2">Whole body</tissue>
    </source>
</reference>
<organism evidence="2 3">
    <name type="scientific">Henosepilachna vigintioctopunctata</name>
    <dbReference type="NCBI Taxonomy" id="420089"/>
    <lineage>
        <taxon>Eukaryota</taxon>
        <taxon>Metazoa</taxon>
        <taxon>Ecdysozoa</taxon>
        <taxon>Arthropoda</taxon>
        <taxon>Hexapoda</taxon>
        <taxon>Insecta</taxon>
        <taxon>Pterygota</taxon>
        <taxon>Neoptera</taxon>
        <taxon>Endopterygota</taxon>
        <taxon>Coleoptera</taxon>
        <taxon>Polyphaga</taxon>
        <taxon>Cucujiformia</taxon>
        <taxon>Coccinelloidea</taxon>
        <taxon>Coccinellidae</taxon>
        <taxon>Epilachninae</taxon>
        <taxon>Epilachnini</taxon>
        <taxon>Henosepilachna</taxon>
    </lineage>
</organism>
<dbReference type="AlphaFoldDB" id="A0AAW1VII5"/>
<evidence type="ECO:0008006" key="4">
    <source>
        <dbReference type="Google" id="ProtNLM"/>
    </source>
</evidence>
<feature type="signal peptide" evidence="1">
    <location>
        <begin position="1"/>
        <end position="19"/>
    </location>
</feature>
<dbReference type="EMBL" id="JARQZJ010000138">
    <property type="protein sequence ID" value="KAK9892741.1"/>
    <property type="molecule type" value="Genomic_DNA"/>
</dbReference>
<dbReference type="Gene3D" id="3.15.10.30">
    <property type="entry name" value="Haemolymph juvenile hormone binding protein"/>
    <property type="match status" value="1"/>
</dbReference>
<dbReference type="InterPro" id="IPR038606">
    <property type="entry name" value="To_sf"/>
</dbReference>
<dbReference type="InterPro" id="IPR010562">
    <property type="entry name" value="Haemolymph_juvenile_hormone-bd"/>
</dbReference>
<protein>
    <recommendedName>
        <fullName evidence="4">Lipid-binding serum glycoprotein N-terminal domain-containing protein</fullName>
    </recommendedName>
</protein>
<evidence type="ECO:0000256" key="1">
    <source>
        <dbReference type="SAM" id="SignalP"/>
    </source>
</evidence>
<name>A0AAW1VII5_9CUCU</name>